<sequence>MARRRVRTWAAAVATVALRSTNGGVASVFHCSVPRREPAGVPPPPGLRRRRSRLAAPVRGRRLVQRRAVVRPESPHFTRFQQPHEQARHVLRIAQQRSRHEPWYLNSSIPELFFIQQQRKRTHTSELFSYMRAPNGHNNPSSVIYMRGQRIWDAIITDLFQKGLAKAEKVLLSGCSAGGLATFFHCDDLEERLRGTAMVKCMSDAGFFLDVDDISGRNTVRSFFNGVVDFQGVQKNLNKNCSDSTVKSYQCFFPQYALRSIRAPYFILNSAYDVYQFFQNFVPRSSDPRGLRSAMLMALKPFEGESKVGMFINSCFSHCQSESQDTWFAPNSPRLHDKTIAKLVGDWFFERGAAQEVDCPYPCDSTCHNIIPF</sequence>
<keyword evidence="5" id="KW-0961">Cell wall biogenesis/degradation</keyword>
<keyword evidence="5" id="KW-0378">Hydrolase</keyword>
<comment type="similarity">
    <text evidence="3 5">Belongs to the pectinacetylesterase family.</text>
</comment>
<dbReference type="STRING" id="4572.M7Z2Q2"/>
<gene>
    <name evidence="6" type="ORF">TRIUR3_05435</name>
</gene>
<dbReference type="GO" id="GO:0016787">
    <property type="term" value="F:hydrolase activity"/>
    <property type="evidence" value="ECO:0007669"/>
    <property type="project" value="UniProtKB-KW"/>
</dbReference>
<name>M7Z2Q2_TRIUA</name>
<dbReference type="GO" id="GO:0071555">
    <property type="term" value="P:cell wall organization"/>
    <property type="evidence" value="ECO:0007669"/>
    <property type="project" value="UniProtKB-KW"/>
</dbReference>
<dbReference type="PANTHER" id="PTHR21562:SF71">
    <property type="entry name" value="PECTIN ACETYLESTERASE"/>
    <property type="match status" value="1"/>
</dbReference>
<evidence type="ECO:0000313" key="6">
    <source>
        <dbReference type="EMBL" id="EMS53766.1"/>
    </source>
</evidence>
<proteinExistence type="inferred from homology"/>
<dbReference type="eggNOG" id="KOG4287">
    <property type="taxonomic scope" value="Eukaryota"/>
</dbReference>
<reference evidence="6" key="1">
    <citation type="journal article" date="2013" name="Nature">
        <title>Draft genome of the wheat A-genome progenitor Triticum urartu.</title>
        <authorList>
            <person name="Ling H.Q."/>
            <person name="Zhao S."/>
            <person name="Liu D."/>
            <person name="Wang J."/>
            <person name="Sun H."/>
            <person name="Zhang C."/>
            <person name="Fan H."/>
            <person name="Li D."/>
            <person name="Dong L."/>
            <person name="Tao Y."/>
            <person name="Gao C."/>
            <person name="Wu H."/>
            <person name="Li Y."/>
            <person name="Cui Y."/>
            <person name="Guo X."/>
            <person name="Zheng S."/>
            <person name="Wang B."/>
            <person name="Yu K."/>
            <person name="Liang Q."/>
            <person name="Yang W."/>
            <person name="Lou X."/>
            <person name="Chen J."/>
            <person name="Feng M."/>
            <person name="Jian J."/>
            <person name="Zhang X."/>
            <person name="Luo G."/>
            <person name="Jiang Y."/>
            <person name="Liu J."/>
            <person name="Wang Z."/>
            <person name="Sha Y."/>
            <person name="Zhang B."/>
            <person name="Wu H."/>
            <person name="Tang D."/>
            <person name="Shen Q."/>
            <person name="Xue P."/>
            <person name="Zou S."/>
            <person name="Wang X."/>
            <person name="Liu X."/>
            <person name="Wang F."/>
            <person name="Yang Y."/>
            <person name="An X."/>
            <person name="Dong Z."/>
            <person name="Zhang K."/>
            <person name="Zhang X."/>
            <person name="Luo M.C."/>
            <person name="Dvorak J."/>
            <person name="Tong Y."/>
            <person name="Wang J."/>
            <person name="Yang H."/>
            <person name="Li Z."/>
            <person name="Wang D."/>
            <person name="Zhang A."/>
            <person name="Wang J."/>
        </authorList>
    </citation>
    <scope>NUCLEOTIDE SEQUENCE</scope>
</reference>
<comment type="subcellular location">
    <subcellularLocation>
        <location evidence="2 5">Secreted</location>
        <location evidence="2 5">Cell wall</location>
    </subcellularLocation>
</comment>
<dbReference type="InterPro" id="IPR029058">
    <property type="entry name" value="AB_hydrolase_fold"/>
</dbReference>
<dbReference type="PANTHER" id="PTHR21562">
    <property type="entry name" value="NOTUM-RELATED"/>
    <property type="match status" value="1"/>
</dbReference>
<protein>
    <recommendedName>
        <fullName evidence="5">Pectin acetylesterase</fullName>
        <ecNumber evidence="5">3.1.1.-</ecNumber>
    </recommendedName>
</protein>
<evidence type="ECO:0000256" key="2">
    <source>
        <dbReference type="ARBA" id="ARBA00004191"/>
    </source>
</evidence>
<accession>M7Z2Q2</accession>
<evidence type="ECO:0000256" key="3">
    <source>
        <dbReference type="ARBA" id="ARBA00005784"/>
    </source>
</evidence>
<evidence type="ECO:0000256" key="1">
    <source>
        <dbReference type="ARBA" id="ARBA00003534"/>
    </source>
</evidence>
<dbReference type="Pfam" id="PF03283">
    <property type="entry name" value="PAE"/>
    <property type="match status" value="1"/>
</dbReference>
<keyword evidence="4 5" id="KW-0134">Cell wall</keyword>
<evidence type="ECO:0000256" key="5">
    <source>
        <dbReference type="RuleBase" id="RU363114"/>
    </source>
</evidence>
<comment type="function">
    <text evidence="1 5">Hydrolyzes acetyl esters in homogalacturonan regions of pectin. In type I primary cell wall, galacturonic acid residues of pectin can be acetylated at the O-2 and O-3 positions. Decreasing the degree of acetylation of pectin gels in vitro alters their physical properties.</text>
</comment>
<dbReference type="SUPFAM" id="SSF53474">
    <property type="entry name" value="alpha/beta-Hydrolases"/>
    <property type="match status" value="1"/>
</dbReference>
<dbReference type="InterPro" id="IPR004963">
    <property type="entry name" value="PAE/NOTUM"/>
</dbReference>
<evidence type="ECO:0000256" key="4">
    <source>
        <dbReference type="ARBA" id="ARBA00022512"/>
    </source>
</evidence>
<dbReference type="EMBL" id="KD190417">
    <property type="protein sequence ID" value="EMS53766.1"/>
    <property type="molecule type" value="Genomic_DNA"/>
</dbReference>
<dbReference type="AlphaFoldDB" id="M7Z2Q2"/>
<keyword evidence="5" id="KW-0964">Secreted</keyword>
<dbReference type="OMA" id="DCTHAFY"/>
<organism evidence="6">
    <name type="scientific">Triticum urartu</name>
    <name type="common">Red wild einkorn</name>
    <name type="synonym">Crithodium urartu</name>
    <dbReference type="NCBI Taxonomy" id="4572"/>
    <lineage>
        <taxon>Eukaryota</taxon>
        <taxon>Viridiplantae</taxon>
        <taxon>Streptophyta</taxon>
        <taxon>Embryophyta</taxon>
        <taxon>Tracheophyta</taxon>
        <taxon>Spermatophyta</taxon>
        <taxon>Magnoliopsida</taxon>
        <taxon>Liliopsida</taxon>
        <taxon>Poales</taxon>
        <taxon>Poaceae</taxon>
        <taxon>BOP clade</taxon>
        <taxon>Pooideae</taxon>
        <taxon>Triticodae</taxon>
        <taxon>Triticeae</taxon>
        <taxon>Triticinae</taxon>
        <taxon>Triticum</taxon>
    </lineage>
</organism>
<dbReference type="EC" id="3.1.1.-" evidence="5"/>